<dbReference type="EMBL" id="FIZP01000004">
    <property type="protein sequence ID" value="CZE47715.1"/>
    <property type="molecule type" value="Genomic_DNA"/>
</dbReference>
<dbReference type="GO" id="GO:0016747">
    <property type="term" value="F:acyltransferase activity, transferring groups other than amino-acyl groups"/>
    <property type="evidence" value="ECO:0007669"/>
    <property type="project" value="InterPro"/>
</dbReference>
<sequence length="194" mass="22117">MNEQKTKFIITKATICDTGVLFKLENECFDKFNSPLSKASFYYHIKRNFLYVARAGCDVKKDNFCKLNFKNSAEISLIKEKENGANLKYNFIKNSLIYGEFGKILGYILILPKLKTSRIYSLAVLPNARGLGVAKALLEFGISRFNSLKLEVRTDNAKAINLYEKLGFKSIKTLPKYYDDGCDAFLMVKSEQIL</sequence>
<keyword evidence="1 4" id="KW-0808">Transferase</keyword>
<dbReference type="Pfam" id="PF00583">
    <property type="entry name" value="Acetyltransf_1"/>
    <property type="match status" value="1"/>
</dbReference>
<evidence type="ECO:0000256" key="1">
    <source>
        <dbReference type="ARBA" id="ARBA00022679"/>
    </source>
</evidence>
<evidence type="ECO:0000313" key="4">
    <source>
        <dbReference type="EMBL" id="CZE47715.1"/>
    </source>
</evidence>
<keyword evidence="5" id="KW-1185">Reference proteome</keyword>
<evidence type="ECO:0000259" key="3">
    <source>
        <dbReference type="PROSITE" id="PS51186"/>
    </source>
</evidence>
<keyword evidence="2 4" id="KW-0012">Acyltransferase</keyword>
<reference evidence="4 5" key="1">
    <citation type="submission" date="2016-02" db="EMBL/GenBank/DDBJ databases">
        <authorList>
            <consortium name="Pathogen Informatics"/>
        </authorList>
    </citation>
    <scope>NUCLEOTIDE SEQUENCE [LARGE SCALE GENOMIC DNA]</scope>
    <source>
        <strain evidence="4 5">RC20</strain>
    </source>
</reference>
<dbReference type="RefSeq" id="WP_075540203.1">
    <property type="nucleotide sequence ID" value="NZ_CP053844.1"/>
</dbReference>
<dbReference type="InterPro" id="IPR016181">
    <property type="entry name" value="Acyl_CoA_acyltransferase"/>
</dbReference>
<dbReference type="SUPFAM" id="SSF55729">
    <property type="entry name" value="Acyl-CoA N-acyltransferases (Nat)"/>
    <property type="match status" value="1"/>
</dbReference>
<evidence type="ECO:0000313" key="5">
    <source>
        <dbReference type="Proteomes" id="UP000069632"/>
    </source>
</evidence>
<dbReference type="Proteomes" id="UP000069632">
    <property type="component" value="Unassembled WGS sequence"/>
</dbReference>
<name>A0A128EFM2_9BACT</name>
<evidence type="ECO:0000256" key="2">
    <source>
        <dbReference type="ARBA" id="ARBA00023315"/>
    </source>
</evidence>
<dbReference type="InterPro" id="IPR050680">
    <property type="entry name" value="YpeA/RimI_acetyltransf"/>
</dbReference>
<feature type="domain" description="N-acetyltransferase" evidence="3">
    <location>
        <begin position="8"/>
        <end position="192"/>
    </location>
</feature>
<dbReference type="Gene3D" id="3.40.630.30">
    <property type="match status" value="1"/>
</dbReference>
<dbReference type="PANTHER" id="PTHR43420">
    <property type="entry name" value="ACETYLTRANSFERASE"/>
    <property type="match status" value="1"/>
</dbReference>
<gene>
    <name evidence="4" type="primary">rimI</name>
    <name evidence="4" type="ORF">ERS672216_01025</name>
</gene>
<dbReference type="EC" id="2.3.1.128" evidence="4"/>
<organism evidence="4 5">
    <name type="scientific">Campylobacter geochelonis</name>
    <dbReference type="NCBI Taxonomy" id="1780362"/>
    <lineage>
        <taxon>Bacteria</taxon>
        <taxon>Pseudomonadati</taxon>
        <taxon>Campylobacterota</taxon>
        <taxon>Epsilonproteobacteria</taxon>
        <taxon>Campylobacterales</taxon>
        <taxon>Campylobacteraceae</taxon>
        <taxon>Campylobacter</taxon>
    </lineage>
</organism>
<protein>
    <submittedName>
        <fullName evidence="4">Ribosomal-protein-alanine acetyltransferase</fullName>
        <ecNumber evidence="4">2.3.1.128</ecNumber>
    </submittedName>
</protein>
<accession>A0A128EFM2</accession>
<dbReference type="AlphaFoldDB" id="A0A128EFM2"/>
<dbReference type="PROSITE" id="PS51186">
    <property type="entry name" value="GNAT"/>
    <property type="match status" value="1"/>
</dbReference>
<proteinExistence type="predicted"/>
<dbReference type="CDD" id="cd04301">
    <property type="entry name" value="NAT_SF"/>
    <property type="match status" value="1"/>
</dbReference>
<dbReference type="PANTHER" id="PTHR43420:SF12">
    <property type="entry name" value="N-ACETYLTRANSFERASE DOMAIN-CONTAINING PROTEIN"/>
    <property type="match status" value="1"/>
</dbReference>
<dbReference type="InterPro" id="IPR000182">
    <property type="entry name" value="GNAT_dom"/>
</dbReference>